<evidence type="ECO:0000313" key="2">
    <source>
        <dbReference type="Proteomes" id="UP001165960"/>
    </source>
</evidence>
<reference evidence="1" key="1">
    <citation type="submission" date="2022-04" db="EMBL/GenBank/DDBJ databases">
        <title>Genome of the entomopathogenic fungus Entomophthora muscae.</title>
        <authorList>
            <person name="Elya C."/>
            <person name="Lovett B.R."/>
            <person name="Lee E."/>
            <person name="Macias A.M."/>
            <person name="Hajek A.E."/>
            <person name="De Bivort B.L."/>
            <person name="Kasson M.T."/>
            <person name="De Fine Licht H.H."/>
            <person name="Stajich J.E."/>
        </authorList>
    </citation>
    <scope>NUCLEOTIDE SEQUENCE</scope>
    <source>
        <strain evidence="1">Berkeley</strain>
    </source>
</reference>
<dbReference type="Proteomes" id="UP001165960">
    <property type="component" value="Unassembled WGS sequence"/>
</dbReference>
<accession>A0ACC2TRC9</accession>
<comment type="caution">
    <text evidence="1">The sequence shown here is derived from an EMBL/GenBank/DDBJ whole genome shotgun (WGS) entry which is preliminary data.</text>
</comment>
<proteinExistence type="predicted"/>
<name>A0ACC2TRC9_9FUNG</name>
<evidence type="ECO:0000313" key="1">
    <source>
        <dbReference type="EMBL" id="KAJ9077305.1"/>
    </source>
</evidence>
<sequence>MSPILFNFASNILLAAASTHIKGISRPGQKPLRALAFADDTVFGLSSPTDVQKFNKMLTLYEKASNAKVNTKKTVVISLEGNTLEPPSGYTTSEKGLVF</sequence>
<gene>
    <name evidence="1" type="ORF">DSO57_1017945</name>
</gene>
<organism evidence="1 2">
    <name type="scientific">Entomophthora muscae</name>
    <dbReference type="NCBI Taxonomy" id="34485"/>
    <lineage>
        <taxon>Eukaryota</taxon>
        <taxon>Fungi</taxon>
        <taxon>Fungi incertae sedis</taxon>
        <taxon>Zoopagomycota</taxon>
        <taxon>Entomophthoromycotina</taxon>
        <taxon>Entomophthoromycetes</taxon>
        <taxon>Entomophthorales</taxon>
        <taxon>Entomophthoraceae</taxon>
        <taxon>Entomophthora</taxon>
    </lineage>
</organism>
<dbReference type="EMBL" id="QTSX02002206">
    <property type="protein sequence ID" value="KAJ9077305.1"/>
    <property type="molecule type" value="Genomic_DNA"/>
</dbReference>
<protein>
    <submittedName>
        <fullName evidence="1">Uncharacterized protein</fullName>
    </submittedName>
</protein>
<keyword evidence="2" id="KW-1185">Reference proteome</keyword>